<gene>
    <name evidence="2" type="ORF">FC34_GL000860</name>
</gene>
<evidence type="ECO:0000313" key="2">
    <source>
        <dbReference type="EMBL" id="KRM71884.1"/>
    </source>
</evidence>
<comment type="caution">
    <text evidence="2">The sequence shown here is derived from an EMBL/GenBank/DDBJ whole genome shotgun (WGS) entry which is preliminary data.</text>
</comment>
<feature type="transmembrane region" description="Helical" evidence="1">
    <location>
        <begin position="34"/>
        <end position="52"/>
    </location>
</feature>
<evidence type="ECO:0000313" key="3">
    <source>
        <dbReference type="Proteomes" id="UP000051672"/>
    </source>
</evidence>
<dbReference type="STRING" id="1423727.FC34_GL000860"/>
<evidence type="ECO:0000256" key="1">
    <source>
        <dbReference type="SAM" id="Phobius"/>
    </source>
</evidence>
<reference evidence="2 3" key="1">
    <citation type="journal article" date="2015" name="Genome Announc.">
        <title>Expanding the biotechnology potential of lactobacilli through comparative genomics of 213 strains and associated genera.</title>
        <authorList>
            <person name="Sun Z."/>
            <person name="Harris H.M."/>
            <person name="McCann A."/>
            <person name="Guo C."/>
            <person name="Argimon S."/>
            <person name="Zhang W."/>
            <person name="Yang X."/>
            <person name="Jeffery I.B."/>
            <person name="Cooney J.C."/>
            <person name="Kagawa T.F."/>
            <person name="Liu W."/>
            <person name="Song Y."/>
            <person name="Salvetti E."/>
            <person name="Wrobel A."/>
            <person name="Rasinkangas P."/>
            <person name="Parkhill J."/>
            <person name="Rea M.C."/>
            <person name="O'Sullivan O."/>
            <person name="Ritari J."/>
            <person name="Douillard F.P."/>
            <person name="Paul Ross R."/>
            <person name="Yang R."/>
            <person name="Briner A.E."/>
            <person name="Felis G.E."/>
            <person name="de Vos W.M."/>
            <person name="Barrangou R."/>
            <person name="Klaenhammer T.R."/>
            <person name="Caufield P.W."/>
            <person name="Cui Y."/>
            <person name="Zhang H."/>
            <person name="O'Toole P.W."/>
        </authorList>
    </citation>
    <scope>NUCLEOTIDE SEQUENCE [LARGE SCALE GENOMIC DNA]</scope>
    <source>
        <strain evidence="2 3">DSM 23927</strain>
    </source>
</reference>
<sequence>MKTKWQRIRSNPRDAILTGISGLIWVWVLLKFPILAWSIFGLAIAAGLFATLTRHK</sequence>
<dbReference type="AlphaFoldDB" id="A0A0R2B8J7"/>
<dbReference type="EMBL" id="AYZQ01000002">
    <property type="protein sequence ID" value="KRM71884.1"/>
    <property type="molecule type" value="Genomic_DNA"/>
</dbReference>
<proteinExistence type="predicted"/>
<keyword evidence="1" id="KW-1133">Transmembrane helix</keyword>
<feature type="transmembrane region" description="Helical" evidence="1">
    <location>
        <begin position="12"/>
        <end position="28"/>
    </location>
</feature>
<dbReference type="Proteomes" id="UP000051672">
    <property type="component" value="Unassembled WGS sequence"/>
</dbReference>
<keyword evidence="1" id="KW-0472">Membrane</keyword>
<protein>
    <submittedName>
        <fullName evidence="2">Uncharacterized protein</fullName>
    </submittedName>
</protein>
<organism evidence="2 3">
    <name type="scientific">Lacticaseibacillus brantae DSM 23927</name>
    <dbReference type="NCBI Taxonomy" id="1423727"/>
    <lineage>
        <taxon>Bacteria</taxon>
        <taxon>Bacillati</taxon>
        <taxon>Bacillota</taxon>
        <taxon>Bacilli</taxon>
        <taxon>Lactobacillales</taxon>
        <taxon>Lactobacillaceae</taxon>
        <taxon>Lacticaseibacillus</taxon>
    </lineage>
</organism>
<keyword evidence="3" id="KW-1185">Reference proteome</keyword>
<accession>A0A0R2B8J7</accession>
<name>A0A0R2B8J7_9LACO</name>
<keyword evidence="1" id="KW-0812">Transmembrane</keyword>
<dbReference type="PATRIC" id="fig|1423727.3.peg.867"/>
<dbReference type="RefSeq" id="WP_157052235.1">
    <property type="nucleotide sequence ID" value="NZ_AYZQ01000002.1"/>
</dbReference>